<dbReference type="Pfam" id="PF08447">
    <property type="entry name" value="PAS_3"/>
    <property type="match status" value="1"/>
</dbReference>
<dbReference type="CDD" id="cd01949">
    <property type="entry name" value="GGDEF"/>
    <property type="match status" value="1"/>
</dbReference>
<evidence type="ECO:0000256" key="2">
    <source>
        <dbReference type="SAM" id="Phobius"/>
    </source>
</evidence>
<dbReference type="CDD" id="cd01948">
    <property type="entry name" value="EAL"/>
    <property type="match status" value="1"/>
</dbReference>
<evidence type="ECO:0000313" key="8">
    <source>
        <dbReference type="EMBL" id="OAI21867.1"/>
    </source>
</evidence>
<dbReference type="Pfam" id="PF00990">
    <property type="entry name" value="GGDEF"/>
    <property type="match status" value="1"/>
</dbReference>
<feature type="domain" description="PAC" evidence="4">
    <location>
        <begin position="584"/>
        <end position="636"/>
    </location>
</feature>
<dbReference type="PANTHER" id="PTHR44757">
    <property type="entry name" value="DIGUANYLATE CYCLASE DGCP"/>
    <property type="match status" value="1"/>
</dbReference>
<dbReference type="CDD" id="cd06225">
    <property type="entry name" value="HAMP"/>
    <property type="match status" value="1"/>
</dbReference>
<dbReference type="InterPro" id="IPR001610">
    <property type="entry name" value="PAC"/>
</dbReference>
<comment type="caution">
    <text evidence="8">The sequence shown here is derived from an EMBL/GenBank/DDBJ whole genome shotgun (WGS) entry which is preliminary data.</text>
</comment>
<dbReference type="PROSITE" id="PS50112">
    <property type="entry name" value="PAS"/>
    <property type="match status" value="3"/>
</dbReference>
<dbReference type="SUPFAM" id="SSF55785">
    <property type="entry name" value="PYP-like sensor domain (PAS domain)"/>
    <property type="match status" value="3"/>
</dbReference>
<feature type="domain" description="PAS" evidence="3">
    <location>
        <begin position="263"/>
        <end position="333"/>
    </location>
</feature>
<dbReference type="InterPro" id="IPR000700">
    <property type="entry name" value="PAS-assoc_C"/>
</dbReference>
<feature type="transmembrane region" description="Helical" evidence="2">
    <location>
        <begin position="171"/>
        <end position="192"/>
    </location>
</feature>
<dbReference type="Gene3D" id="6.10.340.10">
    <property type="match status" value="1"/>
</dbReference>
<reference evidence="8 9" key="1">
    <citation type="submission" date="2016-03" db="EMBL/GenBank/DDBJ databases">
        <authorList>
            <person name="Heylen K."/>
            <person name="De Vos P."/>
            <person name="Vekeman B."/>
        </authorList>
    </citation>
    <scope>NUCLEOTIDE SEQUENCE [LARGE SCALE GENOMIC DNA]</scope>
    <source>
        <strain evidence="8 9">R-49807</strain>
    </source>
</reference>
<dbReference type="GO" id="GO:0007165">
    <property type="term" value="P:signal transduction"/>
    <property type="evidence" value="ECO:0007669"/>
    <property type="project" value="InterPro"/>
</dbReference>
<organism evidence="8 9">
    <name type="scientific">Methylomonas koyamae</name>
    <dbReference type="NCBI Taxonomy" id="702114"/>
    <lineage>
        <taxon>Bacteria</taxon>
        <taxon>Pseudomonadati</taxon>
        <taxon>Pseudomonadota</taxon>
        <taxon>Gammaproteobacteria</taxon>
        <taxon>Methylococcales</taxon>
        <taxon>Methylococcaceae</taxon>
        <taxon>Methylomonas</taxon>
    </lineage>
</organism>
<gene>
    <name evidence="8" type="ORF">A1356_20245</name>
</gene>
<dbReference type="SUPFAM" id="SSF141868">
    <property type="entry name" value="EAL domain-like"/>
    <property type="match status" value="1"/>
</dbReference>
<dbReference type="PANTHER" id="PTHR44757:SF2">
    <property type="entry name" value="BIOFILM ARCHITECTURE MAINTENANCE PROTEIN MBAA"/>
    <property type="match status" value="1"/>
</dbReference>
<dbReference type="Gene3D" id="3.30.70.270">
    <property type="match status" value="1"/>
</dbReference>
<evidence type="ECO:0000259" key="4">
    <source>
        <dbReference type="PROSITE" id="PS50113"/>
    </source>
</evidence>
<feature type="domain" description="HAMP" evidence="6">
    <location>
        <begin position="196"/>
        <end position="248"/>
    </location>
</feature>
<keyword evidence="2" id="KW-0472">Membrane</keyword>
<keyword evidence="9" id="KW-1185">Reference proteome</keyword>
<evidence type="ECO:0000259" key="3">
    <source>
        <dbReference type="PROSITE" id="PS50112"/>
    </source>
</evidence>
<feature type="domain" description="EAL" evidence="5">
    <location>
        <begin position="811"/>
        <end position="1065"/>
    </location>
</feature>
<dbReference type="InterPro" id="IPR013655">
    <property type="entry name" value="PAS_fold_3"/>
</dbReference>
<evidence type="ECO:0000256" key="1">
    <source>
        <dbReference type="ARBA" id="ARBA00001946"/>
    </source>
</evidence>
<dbReference type="Pfam" id="PF00563">
    <property type="entry name" value="EAL"/>
    <property type="match status" value="1"/>
</dbReference>
<comment type="cofactor">
    <cofactor evidence="1">
        <name>Mg(2+)</name>
        <dbReference type="ChEBI" id="CHEBI:18420"/>
    </cofactor>
</comment>
<feature type="domain" description="PAS" evidence="3">
    <location>
        <begin position="385"/>
        <end position="457"/>
    </location>
</feature>
<evidence type="ECO:0000259" key="6">
    <source>
        <dbReference type="PROSITE" id="PS50885"/>
    </source>
</evidence>
<keyword evidence="2" id="KW-0812">Transmembrane</keyword>
<dbReference type="SMART" id="SM00052">
    <property type="entry name" value="EAL"/>
    <property type="match status" value="1"/>
</dbReference>
<dbReference type="NCBIfam" id="TIGR00254">
    <property type="entry name" value="GGDEF"/>
    <property type="match status" value="1"/>
</dbReference>
<dbReference type="Gene3D" id="3.20.20.450">
    <property type="entry name" value="EAL domain"/>
    <property type="match status" value="1"/>
</dbReference>
<dbReference type="PROSITE" id="PS50113">
    <property type="entry name" value="PAC"/>
    <property type="match status" value="3"/>
</dbReference>
<dbReference type="SUPFAM" id="SSF55073">
    <property type="entry name" value="Nucleotide cyclase"/>
    <property type="match status" value="1"/>
</dbReference>
<dbReference type="InterPro" id="IPR029787">
    <property type="entry name" value="Nucleotide_cyclase"/>
</dbReference>
<dbReference type="SMART" id="SM00086">
    <property type="entry name" value="PAC"/>
    <property type="match status" value="3"/>
</dbReference>
<dbReference type="GO" id="GO:0003824">
    <property type="term" value="F:catalytic activity"/>
    <property type="evidence" value="ECO:0007669"/>
    <property type="project" value="UniProtKB-ARBA"/>
</dbReference>
<dbReference type="NCBIfam" id="TIGR00229">
    <property type="entry name" value="sensory_box"/>
    <property type="match status" value="3"/>
</dbReference>
<dbReference type="GO" id="GO:0016020">
    <property type="term" value="C:membrane"/>
    <property type="evidence" value="ECO:0007669"/>
    <property type="project" value="InterPro"/>
</dbReference>
<feature type="domain" description="PAC" evidence="4">
    <location>
        <begin position="336"/>
        <end position="384"/>
    </location>
</feature>
<evidence type="ECO:0000313" key="9">
    <source>
        <dbReference type="Proteomes" id="UP000077734"/>
    </source>
</evidence>
<sequence length="1075" mass="121145">MRIVKRLKILSAAAITTVAVLLAILFSTIAHYQQEKDGHLLVDKLVRGLFELTAFRDQYLLYREPRPLTDWENRRESVNRLLDRVAGQSAFANEAPVLAKLRGSFDKSATIFQRIAANSALLNQAGDRQDVYAELDKRLVSQLLLRDANNLNLANTLLDAGNRRVEKSYQYLVGVVGLFGLWSALVTIMSLMRLSRLINTRLLPLHQGAKRIAEGNLDYRIACSGSDEFSELAAAVNGMTARLQDFAAQLRGEAVERERLAQEREQYFRFFRLTVEPMCIADPQGCFKHINPAFMLLTGFGESELLAKPFLEFVFVEDRLKTAEEMARQILGHESVAFENRYVCKDGRLVHLSWTAYFDRADGVTYATARDITERKQAEAKLAESEFRWKFAIEGSGDGVWDWNIATNEANFSPRYKEMLGYADADRLADKQAWEDRLHPDDRAHVAATLQEYLTGKTPLYSVEFRMRCKDGSYKYILARGMVVSRGLDGNPVRMIGTHTDITERKQVEQKLQLAASVFTHAREGIMITATDGSIIDVNDAFSLITGYSREEVIGQVPRFLHSGCHDLSFYANLWQQLLEKGHWYGEIWNRRKTGEIYVQMESISSILDAHGNVSQYVSLFSDITALKEHEKQLEHIAHFDALTNLPNRILLADRLRQAIVQAQRNEEMLAIAYLDLDGFKAINDSYGHEAGDRLLMAVSARMRQALREADTLARIGGDEFVAVLPELTDVESSMPLLNRLLLAASEPAACGELIFNVSASLGVTFYPQAEEVDAEQLLRQADQAMYQAKLAGKNCVCRFDADQDSYIRTRHESLNRIGQAILAREFVLHYQPKVNLRTRELVGAEALIRWQHPEKGLLPPSEFLSVIEDHPLAVEIGEWVIDDALTQIQIWHKAGLRIPVSVNIGARQLQQKDFVERLRQLLVAHPAVAADCLELEVLETSAIEDISHVSNVIYACKELGIAFALDDFGTGYSSLTYLKRLPVAVLKIDRSFVSDMFDDPDDLSILHGVIGLATAFGKQVIAEGVETERHGEVLLQLGCELAQGYGIARPMPAEDMPDWYRQWRAKPRGFEASQ</sequence>
<dbReference type="InterPro" id="IPR052155">
    <property type="entry name" value="Biofilm_reg_signaling"/>
</dbReference>
<proteinExistence type="predicted"/>
<dbReference type="AlphaFoldDB" id="A0AA91I3A0"/>
<feature type="domain" description="PAS" evidence="3">
    <location>
        <begin position="511"/>
        <end position="556"/>
    </location>
</feature>
<evidence type="ECO:0000259" key="7">
    <source>
        <dbReference type="PROSITE" id="PS50887"/>
    </source>
</evidence>
<dbReference type="RefSeq" id="WP_064030048.1">
    <property type="nucleotide sequence ID" value="NZ_LUUL01000132.1"/>
</dbReference>
<evidence type="ECO:0000259" key="5">
    <source>
        <dbReference type="PROSITE" id="PS50883"/>
    </source>
</evidence>
<dbReference type="InterPro" id="IPR001633">
    <property type="entry name" value="EAL_dom"/>
</dbReference>
<dbReference type="InterPro" id="IPR035965">
    <property type="entry name" value="PAS-like_dom_sf"/>
</dbReference>
<dbReference type="Proteomes" id="UP000077734">
    <property type="component" value="Unassembled WGS sequence"/>
</dbReference>
<dbReference type="SUPFAM" id="SSF158472">
    <property type="entry name" value="HAMP domain-like"/>
    <property type="match status" value="1"/>
</dbReference>
<dbReference type="Pfam" id="PF00672">
    <property type="entry name" value="HAMP"/>
    <property type="match status" value="1"/>
</dbReference>
<dbReference type="CDD" id="cd00130">
    <property type="entry name" value="PAS"/>
    <property type="match status" value="3"/>
</dbReference>
<dbReference type="SMART" id="SM00267">
    <property type="entry name" value="GGDEF"/>
    <property type="match status" value="1"/>
</dbReference>
<dbReference type="Gene3D" id="3.30.450.20">
    <property type="entry name" value="PAS domain"/>
    <property type="match status" value="3"/>
</dbReference>
<dbReference type="PROSITE" id="PS50883">
    <property type="entry name" value="EAL"/>
    <property type="match status" value="1"/>
</dbReference>
<dbReference type="InterPro" id="IPR000160">
    <property type="entry name" value="GGDEF_dom"/>
</dbReference>
<feature type="domain" description="PAC" evidence="4">
    <location>
        <begin position="461"/>
        <end position="514"/>
    </location>
</feature>
<dbReference type="InterPro" id="IPR003660">
    <property type="entry name" value="HAMP_dom"/>
</dbReference>
<evidence type="ECO:0008006" key="10">
    <source>
        <dbReference type="Google" id="ProtNLM"/>
    </source>
</evidence>
<dbReference type="InterPro" id="IPR035919">
    <property type="entry name" value="EAL_sf"/>
</dbReference>
<feature type="domain" description="GGDEF" evidence="7">
    <location>
        <begin position="668"/>
        <end position="802"/>
    </location>
</feature>
<keyword evidence="2" id="KW-1133">Transmembrane helix</keyword>
<dbReference type="SMART" id="SM00304">
    <property type="entry name" value="HAMP"/>
    <property type="match status" value="1"/>
</dbReference>
<protein>
    <recommendedName>
        <fullName evidence="10">Diguanylate cyclase</fullName>
    </recommendedName>
</protein>
<dbReference type="PROSITE" id="PS50887">
    <property type="entry name" value="GGDEF"/>
    <property type="match status" value="1"/>
</dbReference>
<dbReference type="Pfam" id="PF13426">
    <property type="entry name" value="PAS_9"/>
    <property type="match status" value="2"/>
</dbReference>
<dbReference type="FunFam" id="3.30.70.270:FF:000001">
    <property type="entry name" value="Diguanylate cyclase domain protein"/>
    <property type="match status" value="1"/>
</dbReference>
<dbReference type="EMBL" id="LUUL01000132">
    <property type="protein sequence ID" value="OAI21867.1"/>
    <property type="molecule type" value="Genomic_DNA"/>
</dbReference>
<dbReference type="InterPro" id="IPR000014">
    <property type="entry name" value="PAS"/>
</dbReference>
<dbReference type="PROSITE" id="PS50885">
    <property type="entry name" value="HAMP"/>
    <property type="match status" value="1"/>
</dbReference>
<accession>A0AA91I3A0</accession>
<name>A0AA91I3A0_9GAMM</name>
<dbReference type="InterPro" id="IPR043128">
    <property type="entry name" value="Rev_trsase/Diguanyl_cyclase"/>
</dbReference>
<dbReference type="SMART" id="SM00091">
    <property type="entry name" value="PAS"/>
    <property type="match status" value="3"/>
</dbReference>